<keyword evidence="2" id="KW-0238">DNA-binding</keyword>
<dbReference type="EMBL" id="QLIX01000058">
    <property type="protein sequence ID" value="RAI54102.1"/>
    <property type="molecule type" value="Genomic_DNA"/>
</dbReference>
<proteinExistence type="predicted"/>
<evidence type="ECO:0000313" key="6">
    <source>
        <dbReference type="EMBL" id="RAI54102.1"/>
    </source>
</evidence>
<dbReference type="Proteomes" id="UP000249065">
    <property type="component" value="Unassembled WGS sequence"/>
</dbReference>
<dbReference type="InterPro" id="IPR036390">
    <property type="entry name" value="WH_DNA-bd_sf"/>
</dbReference>
<dbReference type="Gene3D" id="1.20.120.530">
    <property type="entry name" value="GntR ligand-binding domain-like"/>
    <property type="match status" value="1"/>
</dbReference>
<comment type="caution">
    <text evidence="6">The sequence shown here is derived from an EMBL/GenBank/DDBJ whole genome shotgun (WGS) entry which is preliminary data.</text>
</comment>
<name>A0A327LWB6_9PROT</name>
<dbReference type="SMART" id="SM00895">
    <property type="entry name" value="FCD"/>
    <property type="match status" value="1"/>
</dbReference>
<dbReference type="PANTHER" id="PTHR43537:SF45">
    <property type="entry name" value="GNTR FAMILY REGULATORY PROTEIN"/>
    <property type="match status" value="1"/>
</dbReference>
<protein>
    <submittedName>
        <fullName evidence="6">GntR family transcriptional regulator</fullName>
    </submittedName>
</protein>
<feature type="region of interest" description="Disordered" evidence="4">
    <location>
        <begin position="1"/>
        <end position="21"/>
    </location>
</feature>
<evidence type="ECO:0000313" key="7">
    <source>
        <dbReference type="Proteomes" id="UP000249065"/>
    </source>
</evidence>
<keyword evidence="3" id="KW-0804">Transcription</keyword>
<evidence type="ECO:0000256" key="1">
    <source>
        <dbReference type="ARBA" id="ARBA00023015"/>
    </source>
</evidence>
<accession>A0A327LWB6</accession>
<dbReference type="Pfam" id="PF00392">
    <property type="entry name" value="GntR"/>
    <property type="match status" value="1"/>
</dbReference>
<evidence type="ECO:0000259" key="5">
    <source>
        <dbReference type="PROSITE" id="PS50949"/>
    </source>
</evidence>
<dbReference type="InterPro" id="IPR036388">
    <property type="entry name" value="WH-like_DNA-bd_sf"/>
</dbReference>
<dbReference type="SMART" id="SM00345">
    <property type="entry name" value="HTH_GNTR"/>
    <property type="match status" value="1"/>
</dbReference>
<dbReference type="InterPro" id="IPR008920">
    <property type="entry name" value="TF_FadR/GntR_C"/>
</dbReference>
<dbReference type="PANTHER" id="PTHR43537">
    <property type="entry name" value="TRANSCRIPTIONAL REGULATOR, GNTR FAMILY"/>
    <property type="match status" value="1"/>
</dbReference>
<feature type="domain" description="HTH gntR-type" evidence="5">
    <location>
        <begin position="31"/>
        <end position="98"/>
    </location>
</feature>
<dbReference type="CDD" id="cd07377">
    <property type="entry name" value="WHTH_GntR"/>
    <property type="match status" value="1"/>
</dbReference>
<dbReference type="SUPFAM" id="SSF48008">
    <property type="entry name" value="GntR ligand-binding domain-like"/>
    <property type="match status" value="1"/>
</dbReference>
<dbReference type="PROSITE" id="PS50949">
    <property type="entry name" value="HTH_GNTR"/>
    <property type="match status" value="1"/>
</dbReference>
<dbReference type="AlphaFoldDB" id="A0A327LWB6"/>
<sequence>MDNRDELTQATPEKAAPVPQAAAALTTAAASTLTEEAYRRLEEMIVTLELAPGSVVSEASLGRQLGIGTTPVREALQRLAREHLVQVLPRRGVVVTAVDLRQQLQVLETRRELDRLIARAAARRATARERAAIAELASRLEEVAGEEDIRAFMRIDGELRQALGRAARNEIAAAAVATLHAVSRRFWFFHHGGLAELAETACLHAAIARAVAAAEEAAAVEASDRLVAHMVAFARGTLPGLAADMLLA</sequence>
<dbReference type="GO" id="GO:0003700">
    <property type="term" value="F:DNA-binding transcription factor activity"/>
    <property type="evidence" value="ECO:0007669"/>
    <property type="project" value="InterPro"/>
</dbReference>
<evidence type="ECO:0000256" key="3">
    <source>
        <dbReference type="ARBA" id="ARBA00023163"/>
    </source>
</evidence>
<dbReference type="GO" id="GO:0003677">
    <property type="term" value="F:DNA binding"/>
    <property type="evidence" value="ECO:0007669"/>
    <property type="project" value="UniProtKB-KW"/>
</dbReference>
<dbReference type="Gene3D" id="1.10.10.10">
    <property type="entry name" value="Winged helix-like DNA-binding domain superfamily/Winged helix DNA-binding domain"/>
    <property type="match status" value="1"/>
</dbReference>
<dbReference type="SUPFAM" id="SSF46785">
    <property type="entry name" value="Winged helix' DNA-binding domain"/>
    <property type="match status" value="1"/>
</dbReference>
<dbReference type="InterPro" id="IPR000524">
    <property type="entry name" value="Tscrpt_reg_HTH_GntR"/>
</dbReference>
<reference evidence="7" key="1">
    <citation type="submission" date="2018-06" db="EMBL/GenBank/DDBJ databases">
        <authorList>
            <person name="Khan S.A."/>
        </authorList>
    </citation>
    <scope>NUCLEOTIDE SEQUENCE [LARGE SCALE GENOMIC DNA]</scope>
    <source>
        <strain evidence="7">DB-1506</strain>
    </source>
</reference>
<dbReference type="Pfam" id="PF07729">
    <property type="entry name" value="FCD"/>
    <property type="match status" value="1"/>
</dbReference>
<organism evidence="6 7">
    <name type="scientific">Roseicella frigidaeris</name>
    <dbReference type="NCBI Taxonomy" id="2230885"/>
    <lineage>
        <taxon>Bacteria</taxon>
        <taxon>Pseudomonadati</taxon>
        <taxon>Pseudomonadota</taxon>
        <taxon>Alphaproteobacteria</taxon>
        <taxon>Acetobacterales</taxon>
        <taxon>Roseomonadaceae</taxon>
        <taxon>Roseicella</taxon>
    </lineage>
</organism>
<dbReference type="InterPro" id="IPR011711">
    <property type="entry name" value="GntR_C"/>
</dbReference>
<keyword evidence="1" id="KW-0805">Transcription regulation</keyword>
<gene>
    <name evidence="6" type="ORF">DOO78_26440</name>
</gene>
<evidence type="ECO:0000256" key="2">
    <source>
        <dbReference type="ARBA" id="ARBA00023125"/>
    </source>
</evidence>
<dbReference type="OrthoDB" id="9806293at2"/>
<evidence type="ECO:0000256" key="4">
    <source>
        <dbReference type="SAM" id="MobiDB-lite"/>
    </source>
</evidence>
<keyword evidence="7" id="KW-1185">Reference proteome</keyword>